<dbReference type="GO" id="GO:0004519">
    <property type="term" value="F:endonuclease activity"/>
    <property type="evidence" value="ECO:0007669"/>
    <property type="project" value="UniProtKB-KW"/>
</dbReference>
<dbReference type="Proteomes" id="UP001055429">
    <property type="component" value="Chromosome"/>
</dbReference>
<dbReference type="InterPro" id="IPR005135">
    <property type="entry name" value="Endo/exonuclease/phosphatase"/>
</dbReference>
<evidence type="ECO:0000259" key="2">
    <source>
        <dbReference type="Pfam" id="PF03372"/>
    </source>
</evidence>
<feature type="domain" description="Endonuclease/exonuclease/phosphatase" evidence="2">
    <location>
        <begin position="112"/>
        <end position="316"/>
    </location>
</feature>
<proteinExistence type="predicted"/>
<sequence length="328" mass="34783">MPLVQPQSLSLPLILRWAANAVAICGFLGAASFGLAALSGIGHRWVDILAQFTAPVLMAALIAALACLILRLWPAAVAGGLACLVLAVAVWPQWAPPKGRPQAGAPVVRVYSANVWALNTDVAAMARSIAAADADVVILVEFGDAPAARIDQVLAGYPHRALLGRIDRPSGPARSVIASRRPILRQLPDPPDGLSTVGAVVDTALGPITVFGVHLTRPWPFQYQWGQITQVMALDARRRAAPDHPVIAAGDFNSVSTARIGRQMKTDLGLVPAPGWPGTWPSRLPAFLGITIDQVWRSPDLALLSRRLGEPTGSDHRPVVTEFTRAAE</sequence>
<dbReference type="RefSeq" id="WP_250202166.1">
    <property type="nucleotide sequence ID" value="NZ_CP097649.1"/>
</dbReference>
<dbReference type="Pfam" id="PF03372">
    <property type="entry name" value="Exo_endo_phos"/>
    <property type="match status" value="1"/>
</dbReference>
<evidence type="ECO:0000313" key="4">
    <source>
        <dbReference type="Proteomes" id="UP001055429"/>
    </source>
</evidence>
<feature type="transmembrane region" description="Helical" evidence="1">
    <location>
        <begin position="45"/>
        <end position="66"/>
    </location>
</feature>
<dbReference type="InterPro" id="IPR036691">
    <property type="entry name" value="Endo/exonu/phosph_ase_sf"/>
</dbReference>
<keyword evidence="1" id="KW-0812">Transmembrane</keyword>
<keyword evidence="4" id="KW-1185">Reference proteome</keyword>
<keyword evidence="1" id="KW-1133">Transmembrane helix</keyword>
<protein>
    <submittedName>
        <fullName evidence="3">Endonuclease/exonuclease/phosphatase family protein</fullName>
    </submittedName>
</protein>
<accession>A0ABY4SPX3</accession>
<keyword evidence="3" id="KW-0378">Hydrolase</keyword>
<dbReference type="EMBL" id="CP097649">
    <property type="protein sequence ID" value="URI15876.1"/>
    <property type="molecule type" value="Genomic_DNA"/>
</dbReference>
<evidence type="ECO:0000256" key="1">
    <source>
        <dbReference type="SAM" id="Phobius"/>
    </source>
</evidence>
<reference evidence="3" key="1">
    <citation type="submission" date="2022-05" db="EMBL/GenBank/DDBJ databases">
        <title>Brevundimonas albigilva TT17 genome sequence.</title>
        <authorList>
            <person name="Lee K."/>
            <person name="Son H."/>
        </authorList>
    </citation>
    <scope>NUCLEOTIDE SEQUENCE</scope>
    <source>
        <strain evidence="3">TT17</strain>
    </source>
</reference>
<evidence type="ECO:0000313" key="3">
    <source>
        <dbReference type="EMBL" id="URI15876.1"/>
    </source>
</evidence>
<feature type="transmembrane region" description="Helical" evidence="1">
    <location>
        <begin position="17"/>
        <end position="38"/>
    </location>
</feature>
<name>A0ABY4SPX3_9CAUL</name>
<keyword evidence="1" id="KW-0472">Membrane</keyword>
<keyword evidence="3" id="KW-0540">Nuclease</keyword>
<organism evidence="3 4">
    <name type="scientific">Brevundimonas albigilva</name>
    <dbReference type="NCBI Taxonomy" id="1312364"/>
    <lineage>
        <taxon>Bacteria</taxon>
        <taxon>Pseudomonadati</taxon>
        <taxon>Pseudomonadota</taxon>
        <taxon>Alphaproteobacteria</taxon>
        <taxon>Caulobacterales</taxon>
        <taxon>Caulobacteraceae</taxon>
        <taxon>Brevundimonas</taxon>
    </lineage>
</organism>
<feature type="transmembrane region" description="Helical" evidence="1">
    <location>
        <begin position="72"/>
        <end position="91"/>
    </location>
</feature>
<dbReference type="SUPFAM" id="SSF56219">
    <property type="entry name" value="DNase I-like"/>
    <property type="match status" value="1"/>
</dbReference>
<keyword evidence="3" id="KW-0255">Endonuclease</keyword>
<dbReference type="Gene3D" id="3.60.10.10">
    <property type="entry name" value="Endonuclease/exonuclease/phosphatase"/>
    <property type="match status" value="1"/>
</dbReference>
<gene>
    <name evidence="3" type="ORF">M8231_02465</name>
</gene>